<dbReference type="RefSeq" id="XP_012943027.1">
    <property type="nucleotide sequence ID" value="XM_013087573.2"/>
</dbReference>
<dbReference type="Proteomes" id="UP000694888">
    <property type="component" value="Unplaced"/>
</dbReference>
<feature type="compositionally biased region" description="Basic and acidic residues" evidence="1">
    <location>
        <begin position="114"/>
        <end position="124"/>
    </location>
</feature>
<gene>
    <name evidence="3" type="primary">LOC101864502</name>
</gene>
<feature type="compositionally biased region" description="Acidic residues" evidence="1">
    <location>
        <begin position="186"/>
        <end position="196"/>
    </location>
</feature>
<feature type="compositionally biased region" description="Polar residues" evidence="1">
    <location>
        <begin position="163"/>
        <end position="183"/>
    </location>
</feature>
<proteinExistence type="predicted"/>
<feature type="region of interest" description="Disordered" evidence="1">
    <location>
        <begin position="163"/>
        <end position="197"/>
    </location>
</feature>
<feature type="region of interest" description="Disordered" evidence="1">
    <location>
        <begin position="1"/>
        <end position="140"/>
    </location>
</feature>
<feature type="compositionally biased region" description="Polar residues" evidence="1">
    <location>
        <begin position="47"/>
        <end position="65"/>
    </location>
</feature>
<evidence type="ECO:0000313" key="2">
    <source>
        <dbReference type="Proteomes" id="UP000694888"/>
    </source>
</evidence>
<name>A0ABM1A8T3_APLCA</name>
<evidence type="ECO:0000256" key="1">
    <source>
        <dbReference type="SAM" id="MobiDB-lite"/>
    </source>
</evidence>
<feature type="compositionally biased region" description="Polar residues" evidence="1">
    <location>
        <begin position="76"/>
        <end position="86"/>
    </location>
</feature>
<dbReference type="GeneID" id="101864502"/>
<feature type="region of interest" description="Disordered" evidence="1">
    <location>
        <begin position="210"/>
        <end position="236"/>
    </location>
</feature>
<feature type="compositionally biased region" description="Acidic residues" evidence="1">
    <location>
        <begin position="1"/>
        <end position="11"/>
    </location>
</feature>
<keyword evidence="2" id="KW-1185">Reference proteome</keyword>
<protein>
    <submittedName>
        <fullName evidence="3">Uncharacterized protein LOC101864502</fullName>
    </submittedName>
</protein>
<organism evidence="2 3">
    <name type="scientific">Aplysia californica</name>
    <name type="common">California sea hare</name>
    <dbReference type="NCBI Taxonomy" id="6500"/>
    <lineage>
        <taxon>Eukaryota</taxon>
        <taxon>Metazoa</taxon>
        <taxon>Spiralia</taxon>
        <taxon>Lophotrochozoa</taxon>
        <taxon>Mollusca</taxon>
        <taxon>Gastropoda</taxon>
        <taxon>Heterobranchia</taxon>
        <taxon>Euthyneura</taxon>
        <taxon>Tectipleura</taxon>
        <taxon>Aplysiida</taxon>
        <taxon>Aplysioidea</taxon>
        <taxon>Aplysiidae</taxon>
        <taxon>Aplysia</taxon>
    </lineage>
</organism>
<accession>A0ABM1A8T3</accession>
<evidence type="ECO:0000313" key="3">
    <source>
        <dbReference type="RefSeq" id="XP_012943027.1"/>
    </source>
</evidence>
<sequence>MAETPPDDSVFDDPPPPIPRRPSRSPSPTLIFPLPKSSTRAVDASATHVSSTPVHDTNSNIVSTSDGDDFPFNPVENVQDQSQNSLGALGSALQRRLSQSPEGRRARQRRRKSSKDTPQTKEDQAISANSTPLRSGPVVTDLDQAMAQMDQLKLRTIFGDQVTESESASVPTTPESMSNSVLNGQDGDETNIDDEPPSAKMIASLKQKSLEAELSQDIPSTPKAAPMSGRRRRSCNKERYTPSLSFDDAIKWPDSLPQDLSIETSEGFSGEALSTWLCCLFDESHYLYATLSRHDFRVIASQFCTHLLAAGVLKEEDKKHKGNIFKVGLICDCQL</sequence>
<reference evidence="3" key="1">
    <citation type="submission" date="2025-08" db="UniProtKB">
        <authorList>
            <consortium name="RefSeq"/>
        </authorList>
    </citation>
    <scope>IDENTIFICATION</scope>
</reference>